<protein>
    <submittedName>
        <fullName evidence="2">BTB/POZ domain-containing protein 9-like protein</fullName>
    </submittedName>
</protein>
<evidence type="ECO:0000313" key="3">
    <source>
        <dbReference type="Proteomes" id="UP000288716"/>
    </source>
</evidence>
<feature type="domain" description="BTB" evidence="1">
    <location>
        <begin position="70"/>
        <end position="136"/>
    </location>
</feature>
<name>A0A443SQ67_9ACAR</name>
<dbReference type="GO" id="GO:0005737">
    <property type="term" value="C:cytoplasm"/>
    <property type="evidence" value="ECO:0007669"/>
    <property type="project" value="TreeGrafter"/>
</dbReference>
<dbReference type="SMART" id="SM00225">
    <property type="entry name" value="BTB"/>
    <property type="match status" value="1"/>
</dbReference>
<dbReference type="PANTHER" id="PTHR46306:SF1">
    <property type="entry name" value="BTB_POZ DOMAIN-CONTAINING PROTEIN 9"/>
    <property type="match status" value="1"/>
</dbReference>
<dbReference type="InterPro" id="IPR011705">
    <property type="entry name" value="BACK"/>
</dbReference>
<dbReference type="PROSITE" id="PS50097">
    <property type="entry name" value="BTB"/>
    <property type="match status" value="1"/>
</dbReference>
<dbReference type="SUPFAM" id="SSF49785">
    <property type="entry name" value="Galactose-binding domain-like"/>
    <property type="match status" value="1"/>
</dbReference>
<reference evidence="2 3" key="1">
    <citation type="journal article" date="2018" name="Gigascience">
        <title>Genomes of trombidid mites reveal novel predicted allergens and laterally-transferred genes associated with secondary metabolism.</title>
        <authorList>
            <person name="Dong X."/>
            <person name="Chaisiri K."/>
            <person name="Xia D."/>
            <person name="Armstrong S.D."/>
            <person name="Fang Y."/>
            <person name="Donnelly M.J."/>
            <person name="Kadowaki T."/>
            <person name="McGarry J.W."/>
            <person name="Darby A.C."/>
            <person name="Makepeace B.L."/>
        </authorList>
    </citation>
    <scope>NUCLEOTIDE SEQUENCE [LARGE SCALE GENOMIC DNA]</scope>
    <source>
        <strain evidence="2">UoL-UT</strain>
    </source>
</reference>
<dbReference type="InterPro" id="IPR008979">
    <property type="entry name" value="Galactose-bd-like_sf"/>
</dbReference>
<evidence type="ECO:0000313" key="2">
    <source>
        <dbReference type="EMBL" id="RWS29664.1"/>
    </source>
</evidence>
<dbReference type="GO" id="GO:0050804">
    <property type="term" value="P:modulation of chemical synaptic transmission"/>
    <property type="evidence" value="ECO:0007669"/>
    <property type="project" value="TreeGrafter"/>
</dbReference>
<dbReference type="Pfam" id="PF07707">
    <property type="entry name" value="BACK"/>
    <property type="match status" value="1"/>
</dbReference>
<keyword evidence="3" id="KW-1185">Reference proteome</keyword>
<dbReference type="InterPro" id="IPR052407">
    <property type="entry name" value="BTB_POZ_domain_cont_9"/>
</dbReference>
<dbReference type="VEuPathDB" id="VectorBase:LDEU002376"/>
<dbReference type="InterPro" id="IPR000210">
    <property type="entry name" value="BTB/POZ_dom"/>
</dbReference>
<comment type="caution">
    <text evidence="2">The sequence shown here is derived from an EMBL/GenBank/DDBJ whole genome shotgun (WGS) entry which is preliminary data.</text>
</comment>
<gene>
    <name evidence="2" type="ORF">B4U80_01375</name>
</gene>
<dbReference type="SMART" id="SM00875">
    <property type="entry name" value="BACK"/>
    <property type="match status" value="1"/>
</dbReference>
<dbReference type="AlphaFoldDB" id="A0A443SQ67"/>
<dbReference type="SUPFAM" id="SSF54695">
    <property type="entry name" value="POZ domain"/>
    <property type="match status" value="1"/>
</dbReference>
<accession>A0A443SQ67</accession>
<dbReference type="GO" id="GO:0008344">
    <property type="term" value="P:adult locomotory behavior"/>
    <property type="evidence" value="ECO:0007669"/>
    <property type="project" value="TreeGrafter"/>
</dbReference>
<dbReference type="STRING" id="299467.A0A443SQ67"/>
<dbReference type="Gene3D" id="1.25.40.420">
    <property type="match status" value="1"/>
</dbReference>
<dbReference type="PANTHER" id="PTHR46306">
    <property type="entry name" value="BTB/POZ DOMAIN-CONTAINING PROTEIN 9"/>
    <property type="match status" value="1"/>
</dbReference>
<organism evidence="2 3">
    <name type="scientific">Leptotrombidium deliense</name>
    <dbReference type="NCBI Taxonomy" id="299467"/>
    <lineage>
        <taxon>Eukaryota</taxon>
        <taxon>Metazoa</taxon>
        <taxon>Ecdysozoa</taxon>
        <taxon>Arthropoda</taxon>
        <taxon>Chelicerata</taxon>
        <taxon>Arachnida</taxon>
        <taxon>Acari</taxon>
        <taxon>Acariformes</taxon>
        <taxon>Trombidiformes</taxon>
        <taxon>Prostigmata</taxon>
        <taxon>Anystina</taxon>
        <taxon>Parasitengona</taxon>
        <taxon>Trombiculoidea</taxon>
        <taxon>Trombiculidae</taxon>
        <taxon>Leptotrombidium</taxon>
    </lineage>
</organism>
<dbReference type="OrthoDB" id="6480945at2759"/>
<dbReference type="EMBL" id="NCKV01000812">
    <property type="protein sequence ID" value="RWS29664.1"/>
    <property type="molecule type" value="Genomic_DNA"/>
</dbReference>
<proteinExistence type="predicted"/>
<dbReference type="InterPro" id="IPR011333">
    <property type="entry name" value="SKP1/BTB/POZ_sf"/>
</dbReference>
<dbReference type="Gene3D" id="2.60.120.260">
    <property type="entry name" value="Galactose-binding domain-like"/>
    <property type="match status" value="2"/>
</dbReference>
<dbReference type="Proteomes" id="UP000288716">
    <property type="component" value="Unassembled WGS sequence"/>
</dbReference>
<dbReference type="Gene3D" id="3.30.710.10">
    <property type="entry name" value="Potassium Channel Kv1.1, Chain A"/>
    <property type="match status" value="1"/>
</dbReference>
<dbReference type="Pfam" id="PF00651">
    <property type="entry name" value="BTB"/>
    <property type="match status" value="1"/>
</dbReference>
<sequence>MIIRPFRRPFVDAIFDLSHVEDTNGNELMDEVSAETANASDVIEKRQMLSSDIELLIKDLTKLYLNDEYSDTILVVENERIPVLKSLLAVRSDCKALFFGNLAECNHREIKLPDTPSLAFKRLLKYLYNGEVDFSGLQVDTIIQMIQVAQKYLFFRFCFPYTVIELIDAKLRSLFSIENVLKIYEETKLFHLESLSCACLNFIDLNADAVVKHENFYHFASLPLLKEILLRDSFCADENDIFTAVHAWINFNKDALKDVDTEGIIESVRLPLIIGLERVVQQGCLDGHWDLAYNLSYRLRALELPDVDFLSPQFNTTTNGEQFSYKVNVSVPRYVSKACKGWARFKTAEYLTVTLEKRARINHIRMLLPARKAVFMTDVNEPTWLSSQPFKSYSYIIQISVDNENWDTIIKSHSDASTQGIRGISSPFSWQMWYFKPAVAKYLRILDGTTGNNESTWFYILAFECMFSSKQFDFEDGVLVPNFDVASVPYKPGITLPDVMFRTDCDLVMKYDACTKLLAVGCDNTNIISLQQPCIVDSMKFLLYDRDSKEYRYTVEVSADGSENFTLIVDRSDSWYTAWQLIKFPAQIVKCIRIKLIQRGPRRYDQGCRIVHFECPVIEGSSM</sequence>
<dbReference type="GO" id="GO:0048512">
    <property type="term" value="P:circadian behavior"/>
    <property type="evidence" value="ECO:0007669"/>
    <property type="project" value="TreeGrafter"/>
</dbReference>
<evidence type="ECO:0000259" key="1">
    <source>
        <dbReference type="PROSITE" id="PS50097"/>
    </source>
</evidence>